<evidence type="ECO:0000313" key="4">
    <source>
        <dbReference type="Proteomes" id="UP000195953"/>
    </source>
</evidence>
<keyword evidence="3" id="KW-1185">Reference proteome</keyword>
<dbReference type="eggNOG" id="ENOG5031JPU">
    <property type="taxonomic scope" value="Bacteria"/>
</dbReference>
<evidence type="ECO:0000313" key="2">
    <source>
        <dbReference type="EMBL" id="SMR03994.1"/>
    </source>
</evidence>
<dbReference type="Proteomes" id="UP000195877">
    <property type="component" value="Chromosome 1"/>
</dbReference>
<sequence length="62" mass="7104">MKGVEIGQRNVAPFEEDPDYDVYLYFSNAIDPAQPFWLEQFIRGDHAERGGCSMLALHELES</sequence>
<dbReference type="EMBL" id="LT853882">
    <property type="protein sequence ID" value="SMQ98541.1"/>
    <property type="molecule type" value="Genomic_DNA"/>
</dbReference>
<protein>
    <submittedName>
        <fullName evidence="2">Uncharacterized protein</fullName>
    </submittedName>
</protein>
<dbReference type="EMBL" id="LT853885">
    <property type="protein sequence ID" value="SMR03994.1"/>
    <property type="molecule type" value="Genomic_DNA"/>
</dbReference>
<reference evidence="2 4" key="1">
    <citation type="submission" date="2017-05" db="EMBL/GenBank/DDBJ databases">
        <authorList>
            <person name="Song R."/>
            <person name="Chenine A.L."/>
            <person name="Ruprecht R.M."/>
        </authorList>
    </citation>
    <scope>NUCLEOTIDE SEQUENCE [LARGE SCALE GENOMIC DNA]</scope>
    <source>
        <strain evidence="2">PD5205</strain>
    </source>
</reference>
<evidence type="ECO:0000313" key="1">
    <source>
        <dbReference type="EMBL" id="SMQ98541.1"/>
    </source>
</evidence>
<gene>
    <name evidence="2" type="ORF">PD5205_02704</name>
    <name evidence="1" type="ORF">PD885_01290</name>
</gene>
<dbReference type="Proteomes" id="UP000195953">
    <property type="component" value="Chromosome 1"/>
</dbReference>
<dbReference type="AlphaFoldDB" id="A0A1Y6H7P7"/>
<accession>A0A1Y6H7P7</accession>
<dbReference type="KEGG" id="xfr:BER92_13090"/>
<dbReference type="STRING" id="48664.BER92_13090"/>
<proteinExistence type="predicted"/>
<reference evidence="1 3" key="2">
    <citation type="submission" date="2017-05" db="EMBL/GenBank/DDBJ databases">
        <authorList>
            <person name="Blom J."/>
        </authorList>
    </citation>
    <scope>NUCLEOTIDE SEQUENCE [LARGE SCALE GENOMIC DNA]</scope>
    <source>
        <strain evidence="1">PD885</strain>
    </source>
</reference>
<evidence type="ECO:0000313" key="3">
    <source>
        <dbReference type="Proteomes" id="UP000195877"/>
    </source>
</evidence>
<organism evidence="2 4">
    <name type="scientific">Xanthomonas fragariae</name>
    <dbReference type="NCBI Taxonomy" id="48664"/>
    <lineage>
        <taxon>Bacteria</taxon>
        <taxon>Pseudomonadati</taxon>
        <taxon>Pseudomonadota</taxon>
        <taxon>Gammaproteobacteria</taxon>
        <taxon>Lysobacterales</taxon>
        <taxon>Lysobacteraceae</taxon>
        <taxon>Xanthomonas</taxon>
    </lineage>
</organism>
<name>A0A1Y6H7P7_9XANT</name>